<dbReference type="Proteomes" id="UP000322791">
    <property type="component" value="Unassembled WGS sequence"/>
</dbReference>
<organism evidence="2 3">
    <name type="scientific">Hymenobacter lutimineralis</name>
    <dbReference type="NCBI Taxonomy" id="2606448"/>
    <lineage>
        <taxon>Bacteria</taxon>
        <taxon>Pseudomonadati</taxon>
        <taxon>Bacteroidota</taxon>
        <taxon>Cytophagia</taxon>
        <taxon>Cytophagales</taxon>
        <taxon>Hymenobacteraceae</taxon>
        <taxon>Hymenobacter</taxon>
    </lineage>
</organism>
<keyword evidence="1" id="KW-0472">Membrane</keyword>
<name>A0A5D6UQ20_9BACT</name>
<feature type="transmembrane region" description="Helical" evidence="1">
    <location>
        <begin position="6"/>
        <end position="27"/>
    </location>
</feature>
<proteinExistence type="predicted"/>
<evidence type="ECO:0008006" key="4">
    <source>
        <dbReference type="Google" id="ProtNLM"/>
    </source>
</evidence>
<keyword evidence="3" id="KW-1185">Reference proteome</keyword>
<evidence type="ECO:0000313" key="3">
    <source>
        <dbReference type="Proteomes" id="UP000322791"/>
    </source>
</evidence>
<evidence type="ECO:0000313" key="2">
    <source>
        <dbReference type="EMBL" id="TYZ05751.1"/>
    </source>
</evidence>
<gene>
    <name evidence="2" type="ORF">FY528_21010</name>
</gene>
<comment type="caution">
    <text evidence="2">The sequence shown here is derived from an EMBL/GenBank/DDBJ whole genome shotgun (WGS) entry which is preliminary data.</text>
</comment>
<sequence length="119" mass="13829">MNNITIILTSSVISAIISALISAYVSLRAKDIDYKHNYYKEIINKRLAAYQFLETQISVLKSTVLDDDQKAFHLIFAYGREKFMEFQQNLTLAMAYSIWIEEETVEAMQELNDVFFSIK</sequence>
<protein>
    <recommendedName>
        <fullName evidence="4">DUF4760 domain-containing protein</fullName>
    </recommendedName>
</protein>
<accession>A0A5D6UQ20</accession>
<evidence type="ECO:0000256" key="1">
    <source>
        <dbReference type="SAM" id="Phobius"/>
    </source>
</evidence>
<dbReference type="AlphaFoldDB" id="A0A5D6UQ20"/>
<reference evidence="2 3" key="1">
    <citation type="submission" date="2019-08" db="EMBL/GenBank/DDBJ databases">
        <authorList>
            <person name="Seo M.-J."/>
        </authorList>
    </citation>
    <scope>NUCLEOTIDE SEQUENCE [LARGE SCALE GENOMIC DNA]</scope>
    <source>
        <strain evidence="2 3">KIGAM108</strain>
    </source>
</reference>
<keyword evidence="1" id="KW-0812">Transmembrane</keyword>
<keyword evidence="1" id="KW-1133">Transmembrane helix</keyword>
<dbReference type="EMBL" id="VTHL01000042">
    <property type="protein sequence ID" value="TYZ05751.1"/>
    <property type="molecule type" value="Genomic_DNA"/>
</dbReference>
<dbReference type="RefSeq" id="WP_149072970.1">
    <property type="nucleotide sequence ID" value="NZ_VTHL01000042.1"/>
</dbReference>